<evidence type="ECO:0000313" key="1">
    <source>
        <dbReference type="EMBL" id="CAB3991275.1"/>
    </source>
</evidence>
<protein>
    <submittedName>
        <fullName evidence="1">Uncharacterized protein</fullName>
    </submittedName>
</protein>
<dbReference type="Proteomes" id="UP001152795">
    <property type="component" value="Unassembled WGS sequence"/>
</dbReference>
<dbReference type="AlphaFoldDB" id="A0A7D9HVB1"/>
<keyword evidence="2" id="KW-1185">Reference proteome</keyword>
<dbReference type="EMBL" id="CACRXK020001818">
    <property type="protein sequence ID" value="CAB3991275.1"/>
    <property type="molecule type" value="Genomic_DNA"/>
</dbReference>
<proteinExistence type="predicted"/>
<comment type="caution">
    <text evidence="1">The sequence shown here is derived from an EMBL/GenBank/DDBJ whole genome shotgun (WGS) entry which is preliminary data.</text>
</comment>
<accession>A0A7D9HVB1</accession>
<organism evidence="1 2">
    <name type="scientific">Paramuricea clavata</name>
    <name type="common">Red gorgonian</name>
    <name type="synonym">Violescent sea-whip</name>
    <dbReference type="NCBI Taxonomy" id="317549"/>
    <lineage>
        <taxon>Eukaryota</taxon>
        <taxon>Metazoa</taxon>
        <taxon>Cnidaria</taxon>
        <taxon>Anthozoa</taxon>
        <taxon>Octocorallia</taxon>
        <taxon>Malacalcyonacea</taxon>
        <taxon>Plexauridae</taxon>
        <taxon>Paramuricea</taxon>
    </lineage>
</organism>
<gene>
    <name evidence="1" type="ORF">PACLA_8A026135</name>
</gene>
<name>A0A7D9HVB1_PARCT</name>
<reference evidence="1" key="1">
    <citation type="submission" date="2020-04" db="EMBL/GenBank/DDBJ databases">
        <authorList>
            <person name="Alioto T."/>
            <person name="Alioto T."/>
            <person name="Gomez Garrido J."/>
        </authorList>
    </citation>
    <scope>NUCLEOTIDE SEQUENCE</scope>
    <source>
        <strain evidence="1">A484AB</strain>
    </source>
</reference>
<evidence type="ECO:0000313" key="2">
    <source>
        <dbReference type="Proteomes" id="UP001152795"/>
    </source>
</evidence>
<sequence>MGHSDPLASLIIKCKLNTADENYELDVGALDCVADDVGDREAGETLESHFDEAAEDDGDSGDDIDAENCFYNNDQDHVQLMKIPLNRQTMKLTSQKCKEETRSGMVVRTL</sequence>